<dbReference type="SUPFAM" id="SSF57933">
    <property type="entry name" value="TAZ domain"/>
    <property type="match status" value="1"/>
</dbReference>
<feature type="compositionally biased region" description="Basic and acidic residues" evidence="6">
    <location>
        <begin position="343"/>
        <end position="359"/>
    </location>
</feature>
<dbReference type="Proteomes" id="UP000838412">
    <property type="component" value="Chromosome 12"/>
</dbReference>
<dbReference type="InterPro" id="IPR017441">
    <property type="entry name" value="Protein_kinase_ATP_BS"/>
</dbReference>
<evidence type="ECO:0000256" key="1">
    <source>
        <dbReference type="ARBA" id="ARBA00022679"/>
    </source>
</evidence>
<sequence>MAITSDTECTTPKEAHLKEKEEKEKSDTSKDVPDPSPDPSNSVLKDSGTDRVCKILTVTDNKYIEEAENEDSIVKPGVTETDNIPPEKSDGDDLQVSLPSEKEDENTITTQPQQCDLSFSLPNEKEAAITTWPQQCDLSVSLSNEKEDENTITTQPQQQTGKQQVSDFVDEDLQGWSKADLEANREKNNKENGPAEKNVPNLTHPPELSDPRVVAKFLFSQYPEPFVQKVILHLMDEDDLDEDTKNSSEREDDEKEKAEDLEGTDPDKDVEEESEKIDILADKNSASYCHDNASETEDVEENEAVFEKDTEEALEKTMKATIRTNVDGKTQQKSTKRTPTKTEYGKQKTAHAEKRAFKRADKKKAPKQKIKKHPPRSQRAVVKRKQFHRKPAKYKNSHGRRRGRRGGGRQAARRAPGDKNSQQSNSGSQTQTSSNAGTPSTPLPLHSMTSQSSASGDDGDGDPPRRPPSAPLQRTPNDGQVIVQRKEKEEEEPPEDIVTTLTALLSDGVVFPEQDQVQQFIQALATSYLHRQHRGAANWASCNCTSCKVVHGAIKHVTACSKPAGHCEICSAVFYCAVSHSRSCDTHRLCPIAFCRDVKIKFHEVNPGPVRGITETLWSFLKITIKRSAPRSSYQTEYGAGADGPASLPVFPGYHLRQEYMSLPYNAGAQPPPSLPPSAMLGARPKTLNVKPPSSPHIGQQGSTFRQPEPFAMLGARPKMAQQPPQANTSLEQDGPEKKERKLPACLRPRGGKKEPEVSPAPVAPPRRRRKKSTLDNQEEPPPPPPPEEEAPQNPPQELGPNVGPMEPQELGPNVGPMEGFCHDDFRLENPIGRRDVKLRPIELTPRSGRTPEPDDITQNNQAVVHAYFQDGYAGMTFNDNSLPCLQKGSEETREDLVVTRGDYLQQRSVQSLVSSSIQLTSSVRGLLPSYNNTLYNYSQVVAAPPDGLHSQTPAVLPNKLSQLVSAMSLPQDAIASILSMVRQPVLPPLGSVSAVSPRHVSIFAAHWEQLAEELLTTNRRVTNQEHEGFILDLHAEKLPPSDGRFRLEQQWWSIMELGSGRFGTVYLSCLASEEQEFHFAAKKLDVTQVRRDELEICCCLDNPYIAAHFGAVREGRETYIFMEFLEGYTLEKIIDQYRTLHQYMALFYLCQVFEGLVYLEEQRIVHSDIKAANMMVSSDGARLKLIDFGMAHIIPDGAEWVEPQRNAFPEGTQTHMPTEVAECKPHNCKVDVWSGCCVGLHMLNGCHPWIRHYSHAATLLLIIVNKAEEIKTEIPSSVHESFQSLLRIGLDPDPTTRPSAAAMLTMADDALTEVYSAVGSGPPSPTETSPQDLTPPYSPHLAPEASGGGYGPTTSELRRIMVDLDQDDGRSEPGELQERWDSEKDAIVTPEEQGGQGFILLNRGGGKSHGEGAHKREQPCGNEEGMTQADVTQGPSNTQDVTVEAFPPVSSLEDCNSSDARTVSSAETSSTEQRRLTPEGRLDVGDQQQCPDVGRCPMPDKIKEDTSHLVPMQDKGTDISQQPLMVKVLPTDTIVEEDPKKEQHQTTEAAPKLLTLNVVPTANPGQENQDAYTEMVTSPSRPQESKVHNTPVEMVTTLPDPQASFPTHPETKTCSASVLQAHQNVTPPSQPRLVAGGGLFLGGEESLEDIYLGETDKHKMPLVLQGVQGLTGDGNTVTTTMEAVALQPGLQSLPAMMNNMASATTTSPPPTQPASLQVVGNRSRVRLACAFSHPLHTPDEKEEVAAAQSTHHLTAEMNSPLPQTPPELSPVTASSPSTEGSLTTQGSPRKGSFFDLGSPVGTPLPTLERKSSNGNACRTLAREASRTSSQSVEEVEEQLFNEFLMTRMLDVDDLDEQEELIERASQLSASSYLGGKDQPEDRVLEYGTSSGVESGTPSPSDPHNIMRTISNSSAESSGSSGVLVRFLTQGNTLCQCRVKPAKSIVELCEGVANTIHSRGFDRFTIVHTDGAFINADATVGEQGSRVVGQELSVEVVGVAGENWKWCINEQCILEYQGEGERMFPCFD</sequence>
<dbReference type="PROSITE" id="PS50011">
    <property type="entry name" value="PROTEIN_KINASE_DOM"/>
    <property type="match status" value="1"/>
</dbReference>
<dbReference type="InterPro" id="IPR011009">
    <property type="entry name" value="Kinase-like_dom_sf"/>
</dbReference>
<feature type="compositionally biased region" description="Basic and acidic residues" evidence="6">
    <location>
        <begin position="1473"/>
        <end position="1485"/>
    </location>
</feature>
<feature type="compositionally biased region" description="Polar residues" evidence="6">
    <location>
        <begin position="1"/>
        <end position="10"/>
    </location>
</feature>
<dbReference type="PANTHER" id="PTHR48016">
    <property type="entry name" value="MAP KINASE KINASE KINASE SSK2-RELATED-RELATED"/>
    <property type="match status" value="1"/>
</dbReference>
<feature type="compositionally biased region" description="Acidic residues" evidence="6">
    <location>
        <begin position="294"/>
        <end position="304"/>
    </location>
</feature>
<accession>A0A8K0E906</accession>
<gene>
    <name evidence="8" type="primary">MAP3K14</name>
    <name evidence="8" type="ORF">BLAG_LOCUS5129</name>
</gene>
<dbReference type="Gene3D" id="1.10.510.10">
    <property type="entry name" value="Transferase(Phosphotransferase) domain 1"/>
    <property type="match status" value="1"/>
</dbReference>
<reference evidence="8" key="1">
    <citation type="submission" date="2022-01" db="EMBL/GenBank/DDBJ databases">
        <authorList>
            <person name="Braso-Vives M."/>
        </authorList>
    </citation>
    <scope>NUCLEOTIDE SEQUENCE</scope>
</reference>
<feature type="region of interest" description="Disordered" evidence="6">
    <location>
        <begin position="1317"/>
        <end position="1355"/>
    </location>
</feature>
<keyword evidence="9" id="KW-1185">Reference proteome</keyword>
<evidence type="ECO:0000313" key="9">
    <source>
        <dbReference type="Proteomes" id="UP000838412"/>
    </source>
</evidence>
<feature type="compositionally biased region" description="Basic and acidic residues" evidence="6">
    <location>
        <begin position="179"/>
        <end position="194"/>
    </location>
</feature>
<dbReference type="Gene3D" id="3.30.200.20">
    <property type="entry name" value="Phosphorylase Kinase, domain 1"/>
    <property type="match status" value="1"/>
</dbReference>
<feature type="region of interest" description="Disordered" evidence="6">
    <location>
        <begin position="237"/>
        <end position="479"/>
    </location>
</feature>
<feature type="region of interest" description="Disordered" evidence="6">
    <location>
        <begin position="665"/>
        <end position="705"/>
    </location>
</feature>
<proteinExistence type="predicted"/>
<feature type="compositionally biased region" description="Basic and acidic residues" evidence="6">
    <location>
        <begin position="1409"/>
        <end position="1419"/>
    </location>
</feature>
<feature type="compositionally biased region" description="Low complexity" evidence="6">
    <location>
        <begin position="420"/>
        <end position="438"/>
    </location>
</feature>
<evidence type="ECO:0000313" key="8">
    <source>
        <dbReference type="EMBL" id="CAH1241512.1"/>
    </source>
</evidence>
<dbReference type="InterPro" id="IPR035898">
    <property type="entry name" value="TAZ_dom_sf"/>
</dbReference>
<feature type="compositionally biased region" description="Basic and acidic residues" evidence="6">
    <location>
        <begin position="305"/>
        <end position="318"/>
    </location>
</feature>
<dbReference type="PROSITE" id="PS00107">
    <property type="entry name" value="PROTEIN_KINASE_ATP"/>
    <property type="match status" value="1"/>
</dbReference>
<dbReference type="SUPFAM" id="SSF56112">
    <property type="entry name" value="Protein kinase-like (PK-like)"/>
    <property type="match status" value="1"/>
</dbReference>
<feature type="compositionally biased region" description="Basic and acidic residues" evidence="6">
    <location>
        <begin position="243"/>
        <end position="260"/>
    </location>
</feature>
<feature type="compositionally biased region" description="Acidic residues" evidence="6">
    <location>
        <begin position="261"/>
        <end position="275"/>
    </location>
</feature>
<evidence type="ECO:0000256" key="2">
    <source>
        <dbReference type="ARBA" id="ARBA00022741"/>
    </source>
</evidence>
<keyword evidence="2 5" id="KW-0547">Nucleotide-binding</keyword>
<dbReference type="Gene3D" id="1.20.1020.10">
    <property type="entry name" value="TAZ domain"/>
    <property type="match status" value="1"/>
</dbReference>
<feature type="compositionally biased region" description="Polar residues" evidence="6">
    <location>
        <begin position="107"/>
        <end position="116"/>
    </location>
</feature>
<feature type="compositionally biased region" description="Polar residues" evidence="6">
    <location>
        <begin position="1430"/>
        <end position="1442"/>
    </location>
</feature>
<feature type="compositionally biased region" description="Basic residues" evidence="6">
    <location>
        <begin position="360"/>
        <end position="407"/>
    </location>
</feature>
<evidence type="ECO:0000256" key="5">
    <source>
        <dbReference type="PROSITE-ProRule" id="PRU10141"/>
    </source>
</evidence>
<dbReference type="OrthoDB" id="5836549at2759"/>
<feature type="compositionally biased region" description="Low complexity" evidence="6">
    <location>
        <begin position="151"/>
        <end position="164"/>
    </location>
</feature>
<feature type="region of interest" description="Disordered" evidence="6">
    <location>
        <begin position="1872"/>
        <end position="1907"/>
    </location>
</feature>
<evidence type="ECO:0000256" key="6">
    <source>
        <dbReference type="SAM" id="MobiDB-lite"/>
    </source>
</evidence>
<feature type="compositionally biased region" description="Polar residues" evidence="6">
    <location>
        <begin position="1772"/>
        <end position="1788"/>
    </location>
</feature>
<dbReference type="PANTHER" id="PTHR48016:SF9">
    <property type="entry name" value="MITOGEN-ACTIVATED PROTEIN KINASE KINASE KINASE 14"/>
    <property type="match status" value="1"/>
</dbReference>
<feature type="compositionally biased region" description="Basic and acidic residues" evidence="6">
    <location>
        <begin position="11"/>
        <end position="33"/>
    </location>
</feature>
<dbReference type="GO" id="GO:0004672">
    <property type="term" value="F:protein kinase activity"/>
    <property type="evidence" value="ECO:0007669"/>
    <property type="project" value="InterPro"/>
</dbReference>
<keyword evidence="4 5" id="KW-0067">ATP-binding</keyword>
<feature type="region of interest" description="Disordered" evidence="6">
    <location>
        <begin position="140"/>
        <end position="208"/>
    </location>
</feature>
<feature type="region of interest" description="Disordered" evidence="6">
    <location>
        <begin position="1390"/>
        <end position="1499"/>
    </location>
</feature>
<dbReference type="InterPro" id="IPR008271">
    <property type="entry name" value="Ser/Thr_kinase_AS"/>
</dbReference>
<feature type="region of interest" description="Disordered" evidence="6">
    <location>
        <begin position="1757"/>
        <end position="1833"/>
    </location>
</feature>
<dbReference type="InterPro" id="IPR000719">
    <property type="entry name" value="Prot_kinase_dom"/>
</dbReference>
<dbReference type="PROSITE" id="PS00108">
    <property type="entry name" value="PROTEIN_KINASE_ST"/>
    <property type="match status" value="1"/>
</dbReference>
<feature type="region of interest" description="Disordered" evidence="6">
    <location>
        <begin position="718"/>
        <end position="826"/>
    </location>
</feature>
<evidence type="ECO:0000259" key="7">
    <source>
        <dbReference type="PROSITE" id="PS50011"/>
    </source>
</evidence>
<feature type="domain" description="Protein kinase" evidence="7">
    <location>
        <begin position="1052"/>
        <end position="1312"/>
    </location>
</feature>
<dbReference type="SMART" id="SM00220">
    <property type="entry name" value="S_TKc"/>
    <property type="match status" value="1"/>
</dbReference>
<feature type="compositionally biased region" description="Polar residues" evidence="6">
    <location>
        <begin position="1454"/>
        <end position="1472"/>
    </location>
</feature>
<keyword evidence="1" id="KW-0808">Transferase</keyword>
<feature type="compositionally biased region" description="Polar residues" evidence="6">
    <location>
        <begin position="723"/>
        <end position="732"/>
    </location>
</feature>
<name>A0A8K0E906_BRALA</name>
<feature type="binding site" evidence="5">
    <location>
        <position position="1084"/>
    </location>
    <ligand>
        <name>ATP</name>
        <dbReference type="ChEBI" id="CHEBI:30616"/>
    </ligand>
</feature>
<protein>
    <submittedName>
        <fullName evidence="8">MAP3K14 protein</fullName>
    </submittedName>
</protein>
<dbReference type="GO" id="GO:0005524">
    <property type="term" value="F:ATP binding"/>
    <property type="evidence" value="ECO:0007669"/>
    <property type="project" value="UniProtKB-UniRule"/>
</dbReference>
<keyword evidence="3" id="KW-0418">Kinase</keyword>
<feature type="compositionally biased region" description="Polar residues" evidence="6">
    <location>
        <begin position="1888"/>
        <end position="1899"/>
    </location>
</feature>
<dbReference type="EMBL" id="OV696697">
    <property type="protein sequence ID" value="CAH1241512.1"/>
    <property type="molecule type" value="Genomic_DNA"/>
</dbReference>
<dbReference type="InterPro" id="IPR050538">
    <property type="entry name" value="MAP_kinase_kinase_kinase"/>
</dbReference>
<dbReference type="GO" id="GO:0007249">
    <property type="term" value="P:canonical NF-kappaB signal transduction"/>
    <property type="evidence" value="ECO:0007669"/>
    <property type="project" value="TreeGrafter"/>
</dbReference>
<evidence type="ECO:0000256" key="4">
    <source>
        <dbReference type="ARBA" id="ARBA00022840"/>
    </source>
</evidence>
<feature type="region of interest" description="Disordered" evidence="6">
    <location>
        <begin position="1"/>
        <end position="116"/>
    </location>
</feature>
<evidence type="ECO:0000256" key="3">
    <source>
        <dbReference type="ARBA" id="ARBA00022777"/>
    </source>
</evidence>
<feature type="compositionally biased region" description="Polar residues" evidence="6">
    <location>
        <begin position="322"/>
        <end position="333"/>
    </location>
</feature>
<organism evidence="8 9">
    <name type="scientific">Branchiostoma lanceolatum</name>
    <name type="common">Common lancelet</name>
    <name type="synonym">Amphioxus lanceolatum</name>
    <dbReference type="NCBI Taxonomy" id="7740"/>
    <lineage>
        <taxon>Eukaryota</taxon>
        <taxon>Metazoa</taxon>
        <taxon>Chordata</taxon>
        <taxon>Cephalochordata</taxon>
        <taxon>Leptocardii</taxon>
        <taxon>Amphioxiformes</taxon>
        <taxon>Branchiostomatidae</taxon>
        <taxon>Branchiostoma</taxon>
    </lineage>
</organism>
<dbReference type="Pfam" id="PF00069">
    <property type="entry name" value="Pkinase"/>
    <property type="match status" value="1"/>
</dbReference>